<proteinExistence type="predicted"/>
<dbReference type="Proteomes" id="UP001500974">
    <property type="component" value="Unassembled WGS sequence"/>
</dbReference>
<accession>A0ABP5MS57</accession>
<name>A0ABP5MS57_9MICC</name>
<dbReference type="EMBL" id="BAAAON010000002">
    <property type="protein sequence ID" value="GAA2176293.1"/>
    <property type="molecule type" value="Genomic_DNA"/>
</dbReference>
<reference evidence="2" key="1">
    <citation type="journal article" date="2019" name="Int. J. Syst. Evol. Microbiol.">
        <title>The Global Catalogue of Microorganisms (GCM) 10K type strain sequencing project: providing services to taxonomists for standard genome sequencing and annotation.</title>
        <authorList>
            <consortium name="The Broad Institute Genomics Platform"/>
            <consortium name="The Broad Institute Genome Sequencing Center for Infectious Disease"/>
            <person name="Wu L."/>
            <person name="Ma J."/>
        </authorList>
    </citation>
    <scope>NUCLEOTIDE SEQUENCE [LARGE SCALE GENOMIC DNA]</scope>
    <source>
        <strain evidence="2">JCM 14917</strain>
    </source>
</reference>
<dbReference type="Gene3D" id="3.40.50.300">
    <property type="entry name" value="P-loop containing nucleotide triphosphate hydrolases"/>
    <property type="match status" value="1"/>
</dbReference>
<gene>
    <name evidence="1" type="ORF">GCM10009784_22180</name>
</gene>
<dbReference type="InterPro" id="IPR027417">
    <property type="entry name" value="P-loop_NTPase"/>
</dbReference>
<comment type="caution">
    <text evidence="1">The sequence shown here is derived from an EMBL/GenBank/DDBJ whole genome shotgun (WGS) entry which is preliminary data.</text>
</comment>
<protein>
    <recommendedName>
        <fullName evidence="3">AAA domain-containing protein</fullName>
    </recommendedName>
</protein>
<sequence length="177" mass="19671">MAPGGKIVRRPVLILFCGLPESGKTTAGCERERETGAIRFSTDEWMADLGVDYFDGLRDGLQLRLNRLWKELLERGQSVILEDGTWKRGGWKTKVKIDSGWNGLKVIFQASRDCLIYGVSGGLFSSFSCRESVAESDAKAFKAGFQRTAHRVLPAPVGSRDRVTRWRHFSAACSVGK</sequence>
<evidence type="ECO:0008006" key="3">
    <source>
        <dbReference type="Google" id="ProtNLM"/>
    </source>
</evidence>
<evidence type="ECO:0000313" key="1">
    <source>
        <dbReference type="EMBL" id="GAA2176293.1"/>
    </source>
</evidence>
<dbReference type="Pfam" id="PF13671">
    <property type="entry name" value="AAA_33"/>
    <property type="match status" value="1"/>
</dbReference>
<keyword evidence="2" id="KW-1185">Reference proteome</keyword>
<organism evidence="1 2">
    <name type="scientific">Arthrobacter parietis</name>
    <dbReference type="NCBI Taxonomy" id="271434"/>
    <lineage>
        <taxon>Bacteria</taxon>
        <taxon>Bacillati</taxon>
        <taxon>Actinomycetota</taxon>
        <taxon>Actinomycetes</taxon>
        <taxon>Micrococcales</taxon>
        <taxon>Micrococcaceae</taxon>
        <taxon>Arthrobacter</taxon>
    </lineage>
</organism>
<dbReference type="SUPFAM" id="SSF52540">
    <property type="entry name" value="P-loop containing nucleoside triphosphate hydrolases"/>
    <property type="match status" value="1"/>
</dbReference>
<evidence type="ECO:0000313" key="2">
    <source>
        <dbReference type="Proteomes" id="UP001500974"/>
    </source>
</evidence>